<dbReference type="Gene3D" id="3.40.50.1950">
    <property type="entry name" value="Flavin prenyltransferase-like"/>
    <property type="match status" value="1"/>
</dbReference>
<dbReference type="PANTHER" id="PTHR14359:SF6">
    <property type="entry name" value="PHOSPHOPANTOTHENOYLCYSTEINE DECARBOXYLASE"/>
    <property type="match status" value="1"/>
</dbReference>
<dbReference type="EMBL" id="CP107567">
    <property type="protein sequence ID" value="UYQ64030.1"/>
    <property type="molecule type" value="Genomic_DNA"/>
</dbReference>
<gene>
    <name evidence="3" type="ORF">OGH68_22885</name>
</gene>
<dbReference type="Pfam" id="PF02441">
    <property type="entry name" value="Flavoprotein"/>
    <property type="match status" value="1"/>
</dbReference>
<reference evidence="3" key="1">
    <citation type="submission" date="2022-10" db="EMBL/GenBank/DDBJ databases">
        <title>Cytochrome P450 Catalyzes Benzene Ring Formation in the Biosynthesis of Trialkyl-Substituted Aromatic Polyketides.</title>
        <authorList>
            <person name="Zhao E."/>
            <person name="Ge H."/>
        </authorList>
    </citation>
    <scope>NUCLEOTIDE SEQUENCE</scope>
    <source>
        <strain evidence="3">NA0869</strain>
    </source>
</reference>
<dbReference type="SUPFAM" id="SSF52507">
    <property type="entry name" value="Homo-oligomeric flavin-containing Cys decarboxylases, HFCD"/>
    <property type="match status" value="1"/>
</dbReference>
<evidence type="ECO:0000313" key="3">
    <source>
        <dbReference type="EMBL" id="UYQ64030.1"/>
    </source>
</evidence>
<dbReference type="RefSeq" id="WP_264246814.1">
    <property type="nucleotide sequence ID" value="NZ_CP107567.1"/>
</dbReference>
<accession>A0ABY6IE80</accession>
<evidence type="ECO:0000259" key="2">
    <source>
        <dbReference type="Pfam" id="PF02441"/>
    </source>
</evidence>
<dbReference type="InterPro" id="IPR036551">
    <property type="entry name" value="Flavin_trans-like"/>
</dbReference>
<dbReference type="PANTHER" id="PTHR14359">
    <property type="entry name" value="HOMO-OLIGOMERIC FLAVIN CONTAINING CYS DECARBOXYLASE FAMILY"/>
    <property type="match status" value="1"/>
</dbReference>
<name>A0ABY6IE80_STRPE</name>
<proteinExistence type="predicted"/>
<dbReference type="Proteomes" id="UP001163878">
    <property type="component" value="Chromosome"/>
</dbReference>
<evidence type="ECO:0000313" key="4">
    <source>
        <dbReference type="Proteomes" id="UP001163878"/>
    </source>
</evidence>
<dbReference type="InterPro" id="IPR003382">
    <property type="entry name" value="Flavoprotein"/>
</dbReference>
<keyword evidence="4" id="KW-1185">Reference proteome</keyword>
<protein>
    <submittedName>
        <fullName evidence="3">Flavoprotein</fullName>
    </submittedName>
</protein>
<feature type="region of interest" description="Disordered" evidence="1">
    <location>
        <begin position="1"/>
        <end position="22"/>
    </location>
</feature>
<sequence>MTERTANTTAAGPAGDPHRPTPPGLALGFTRLLLVGTGAVCVSTLPEQIARIRATCPALEIQTVLTRSALRFVTRETLNLLTGRRTVIDAWPDEPVLRAPHVDLTAWAEAVLVHPSTFSYTARLALGLANSPSLLTAQCTAAPVGVAPALPPGGVESHAYRAHAASLAARPNYVVAPPVPALSLTTGRMDSWAPAELPDLLEQVAQLRRRLVAGAAGAATDVPGGSPE</sequence>
<feature type="domain" description="Flavoprotein" evidence="2">
    <location>
        <begin position="31"/>
        <end position="133"/>
    </location>
</feature>
<organism evidence="3 4">
    <name type="scientific">Streptomyces peucetius</name>
    <dbReference type="NCBI Taxonomy" id="1950"/>
    <lineage>
        <taxon>Bacteria</taxon>
        <taxon>Bacillati</taxon>
        <taxon>Actinomycetota</taxon>
        <taxon>Actinomycetes</taxon>
        <taxon>Kitasatosporales</taxon>
        <taxon>Streptomycetaceae</taxon>
        <taxon>Streptomyces</taxon>
    </lineage>
</organism>
<evidence type="ECO:0000256" key="1">
    <source>
        <dbReference type="SAM" id="MobiDB-lite"/>
    </source>
</evidence>
<feature type="compositionally biased region" description="Polar residues" evidence="1">
    <location>
        <begin position="1"/>
        <end position="10"/>
    </location>
</feature>